<dbReference type="InterPro" id="IPR014017">
    <property type="entry name" value="DNA_helicase_UvrD-like_C"/>
</dbReference>
<dbReference type="Gene3D" id="1.10.486.10">
    <property type="entry name" value="PCRA, domain 4"/>
    <property type="match status" value="1"/>
</dbReference>
<dbReference type="Proteomes" id="UP000093080">
    <property type="component" value="Unassembled WGS sequence"/>
</dbReference>
<dbReference type="EMBL" id="MAGO01000006">
    <property type="protein sequence ID" value="OCC15247.1"/>
    <property type="molecule type" value="Genomic_DNA"/>
</dbReference>
<proteinExistence type="predicted"/>
<dbReference type="PANTHER" id="PTHR11070">
    <property type="entry name" value="UVRD / RECB / PCRA DNA HELICASE FAMILY MEMBER"/>
    <property type="match status" value="1"/>
</dbReference>
<protein>
    <recommendedName>
        <fullName evidence="7">DNA 3'-5' helicase</fullName>
        <ecNumber evidence="7">5.6.2.4</ecNumber>
    </recommendedName>
</protein>
<evidence type="ECO:0000256" key="2">
    <source>
        <dbReference type="ARBA" id="ARBA00022801"/>
    </source>
</evidence>
<dbReference type="PROSITE" id="PS51217">
    <property type="entry name" value="UVRD_HELICASE_CTER"/>
    <property type="match status" value="1"/>
</dbReference>
<dbReference type="InterPro" id="IPR014016">
    <property type="entry name" value="UvrD-like_ATP-bd"/>
</dbReference>
<dbReference type="GO" id="GO:0043138">
    <property type="term" value="F:3'-5' DNA helicase activity"/>
    <property type="evidence" value="ECO:0007669"/>
    <property type="project" value="UniProtKB-EC"/>
</dbReference>
<evidence type="ECO:0000256" key="8">
    <source>
        <dbReference type="ARBA" id="ARBA00048988"/>
    </source>
</evidence>
<reference evidence="12 13" key="1">
    <citation type="submission" date="2016-06" db="EMBL/GenBank/DDBJ databases">
        <title>Respiratory ammonification of nitrate coupled to the oxidation of elemental sulfur in deep-sea autotrophic thermophilic bacteria.</title>
        <authorList>
            <person name="Slobodkina G.B."/>
            <person name="Mardanov A.V."/>
            <person name="Ravin N.V."/>
            <person name="Frolova A.A."/>
            <person name="Viryasiv M.B."/>
            <person name="Chernyh N.A."/>
            <person name="Bonch-Osmolovskaya E.A."/>
            <person name="Slobodkin A.I."/>
        </authorList>
    </citation>
    <scope>NUCLEOTIDE SEQUENCE [LARGE SCALE GENOMIC DNA]</scope>
    <source>
        <strain evidence="12 13">S69</strain>
    </source>
</reference>
<evidence type="ECO:0000259" key="11">
    <source>
        <dbReference type="PROSITE" id="PS51217"/>
    </source>
</evidence>
<name>A0A1B9F5M5_9BACT</name>
<feature type="domain" description="UvrD-like helicase C-terminal" evidence="11">
    <location>
        <begin position="482"/>
        <end position="738"/>
    </location>
</feature>
<dbReference type="Pfam" id="PF13361">
    <property type="entry name" value="UvrD_C"/>
    <property type="match status" value="1"/>
</dbReference>
<dbReference type="GO" id="GO:0005524">
    <property type="term" value="F:ATP binding"/>
    <property type="evidence" value="ECO:0007669"/>
    <property type="project" value="UniProtKB-UniRule"/>
</dbReference>
<dbReference type="RefSeq" id="WP_067618024.1">
    <property type="nucleotide sequence ID" value="NZ_MAGO01000006.1"/>
</dbReference>
<dbReference type="GO" id="GO:0003677">
    <property type="term" value="F:DNA binding"/>
    <property type="evidence" value="ECO:0007669"/>
    <property type="project" value="InterPro"/>
</dbReference>
<evidence type="ECO:0000256" key="1">
    <source>
        <dbReference type="ARBA" id="ARBA00022741"/>
    </source>
</evidence>
<dbReference type="AlphaFoldDB" id="A0A1B9F5M5"/>
<keyword evidence="5" id="KW-0413">Isomerase</keyword>
<organism evidence="12 13">
    <name type="scientific">Dissulfuribacter thermophilus</name>
    <dbReference type="NCBI Taxonomy" id="1156395"/>
    <lineage>
        <taxon>Bacteria</taxon>
        <taxon>Pseudomonadati</taxon>
        <taxon>Thermodesulfobacteriota</taxon>
        <taxon>Dissulfuribacteria</taxon>
        <taxon>Dissulfuribacterales</taxon>
        <taxon>Dissulfuribacteraceae</taxon>
        <taxon>Dissulfuribacter</taxon>
    </lineage>
</organism>
<dbReference type="GO" id="GO:0000725">
    <property type="term" value="P:recombinational repair"/>
    <property type="evidence" value="ECO:0007669"/>
    <property type="project" value="TreeGrafter"/>
</dbReference>
<dbReference type="OrthoDB" id="9810135at2"/>
<keyword evidence="1 9" id="KW-0547">Nucleotide-binding</keyword>
<evidence type="ECO:0000313" key="12">
    <source>
        <dbReference type="EMBL" id="OCC15247.1"/>
    </source>
</evidence>
<sequence>MKVQGPELIRIKASAGAGKTYALSIRFLSLLKKIPPSSKGLRSLIAITFTNKAAIEMRQRILNHLKAIALKSGGWREISRKTGLTPEEAGKWIEVILSNYSDFHIRTVDSLLFSILKGFSFEFSIRPDFNVVFNIDDILDDVFDIILSGVQHDKKELIDRALSTYFDIDTQGGFYPENGLKKRLKALYSKVTEDIAQREIDAKKIRISKEKSERAYKEFLEILSQIDDGAVKRNLIRGLTPNLEADKLLDRAIFKKDVDDLFKKNASVSSDEKAHLERALQSVKKNLRDYERICEEIPYSRVGGYVPLLHEMRRCCENLSLREGLILGSDHWTALILKALQEDGFVPLVFEHFGGLFSHFLFDEFQDTSRQQWEALYPIFEEALSQGGSLFVVGDVKQAIYHWRGGDMELFDEVLQRDRYFPFIDVMKDEILGKNYRAHPALVDFVNRLFAPLKDLSTVKSCIADELLGKNTPVVVKNDLAEKILKAYDSHEQEASAKRPFKRRPKVSIFEVSGSKKEIRSGIKNRLIQKVREEWESRPREDGDCASPIACLVRSHKDAEEVSSWLISEGIPVITENALKLSSSLLVKGIICLMKLINDPADNIALYGLLASKILNFGPQSEEELSKAWLRGEHHKWTQKVNEIIQSLKGALIRRTPYELLQQIIEVTGLSDRIKDHFPDQSVFLERLLEVTHNFETKEGASLQKYLDFWDKGGLEERVGLPENIDAVRVMTIHKAKGLEFPVVFIPFTDWQIKDRTPVDVYNNSLVYLGGKLNNELLRVRGQIWAMEVLESLNLFYVALTRAMERIYFFVTLPKTSGLKPFSVGLRQLIEKAKKTGLLEKEYVCWETLDLTPMPH</sequence>
<evidence type="ECO:0000256" key="4">
    <source>
        <dbReference type="ARBA" id="ARBA00022840"/>
    </source>
</evidence>
<keyword evidence="4 9" id="KW-0067">ATP-binding</keyword>
<dbReference type="InterPro" id="IPR027417">
    <property type="entry name" value="P-loop_NTPase"/>
</dbReference>
<evidence type="ECO:0000313" key="13">
    <source>
        <dbReference type="Proteomes" id="UP000093080"/>
    </source>
</evidence>
<accession>A0A1B9F5M5</accession>
<dbReference type="GO" id="GO:0016887">
    <property type="term" value="F:ATP hydrolysis activity"/>
    <property type="evidence" value="ECO:0007669"/>
    <property type="project" value="RHEA"/>
</dbReference>
<dbReference type="InterPro" id="IPR000212">
    <property type="entry name" value="DNA_helicase_UvrD/REP"/>
</dbReference>
<feature type="binding site" evidence="9">
    <location>
        <begin position="13"/>
        <end position="20"/>
    </location>
    <ligand>
        <name>ATP</name>
        <dbReference type="ChEBI" id="CHEBI:30616"/>
    </ligand>
</feature>
<evidence type="ECO:0000256" key="6">
    <source>
        <dbReference type="ARBA" id="ARBA00034617"/>
    </source>
</evidence>
<dbReference type="STRING" id="1156395.DBT_1370"/>
<gene>
    <name evidence="12" type="ORF">DBT_1370</name>
</gene>
<dbReference type="GO" id="GO:0005829">
    <property type="term" value="C:cytosol"/>
    <property type="evidence" value="ECO:0007669"/>
    <property type="project" value="TreeGrafter"/>
</dbReference>
<comment type="catalytic activity">
    <reaction evidence="6">
        <text>Couples ATP hydrolysis with the unwinding of duplex DNA by translocating in the 3'-5' direction.</text>
        <dbReference type="EC" id="5.6.2.4"/>
    </reaction>
</comment>
<evidence type="ECO:0000256" key="3">
    <source>
        <dbReference type="ARBA" id="ARBA00022806"/>
    </source>
</evidence>
<keyword evidence="13" id="KW-1185">Reference proteome</keyword>
<keyword evidence="3 9" id="KW-0347">Helicase</keyword>
<comment type="catalytic activity">
    <reaction evidence="8">
        <text>ATP + H2O = ADP + phosphate + H(+)</text>
        <dbReference type="Rhea" id="RHEA:13065"/>
        <dbReference type="ChEBI" id="CHEBI:15377"/>
        <dbReference type="ChEBI" id="CHEBI:15378"/>
        <dbReference type="ChEBI" id="CHEBI:30616"/>
        <dbReference type="ChEBI" id="CHEBI:43474"/>
        <dbReference type="ChEBI" id="CHEBI:456216"/>
        <dbReference type="EC" id="5.6.2.4"/>
    </reaction>
</comment>
<dbReference type="SUPFAM" id="SSF52540">
    <property type="entry name" value="P-loop containing nucleoside triphosphate hydrolases"/>
    <property type="match status" value="1"/>
</dbReference>
<comment type="caution">
    <text evidence="12">The sequence shown here is derived from an EMBL/GenBank/DDBJ whole genome shotgun (WGS) entry which is preliminary data.</text>
</comment>
<evidence type="ECO:0000256" key="9">
    <source>
        <dbReference type="PROSITE-ProRule" id="PRU00560"/>
    </source>
</evidence>
<evidence type="ECO:0000256" key="5">
    <source>
        <dbReference type="ARBA" id="ARBA00023235"/>
    </source>
</evidence>
<evidence type="ECO:0000256" key="7">
    <source>
        <dbReference type="ARBA" id="ARBA00034808"/>
    </source>
</evidence>
<feature type="domain" description="UvrD-like helicase ATP-binding" evidence="10">
    <location>
        <begin position="1"/>
        <end position="439"/>
    </location>
</feature>
<dbReference type="Pfam" id="PF00580">
    <property type="entry name" value="UvrD-helicase"/>
    <property type="match status" value="1"/>
</dbReference>
<dbReference type="PANTHER" id="PTHR11070:SF67">
    <property type="entry name" value="DNA 3'-5' HELICASE"/>
    <property type="match status" value="1"/>
</dbReference>
<dbReference type="EC" id="5.6.2.4" evidence="7"/>
<evidence type="ECO:0000259" key="10">
    <source>
        <dbReference type="PROSITE" id="PS51198"/>
    </source>
</evidence>
<dbReference type="Gene3D" id="3.40.50.300">
    <property type="entry name" value="P-loop containing nucleotide triphosphate hydrolases"/>
    <property type="match status" value="4"/>
</dbReference>
<dbReference type="PROSITE" id="PS51198">
    <property type="entry name" value="UVRD_HELICASE_ATP_BIND"/>
    <property type="match status" value="1"/>
</dbReference>
<keyword evidence="2 9" id="KW-0378">Hydrolase</keyword>